<dbReference type="InterPro" id="IPR011766">
    <property type="entry name" value="TPP_enzyme_TPP-bd"/>
</dbReference>
<evidence type="ECO:0000256" key="13">
    <source>
        <dbReference type="ARBA" id="ARBA00048332"/>
    </source>
</evidence>
<organism evidence="16 17">
    <name type="scientific">Clostridium faecium</name>
    <dbReference type="NCBI Taxonomy" id="2762223"/>
    <lineage>
        <taxon>Bacteria</taxon>
        <taxon>Bacillati</taxon>
        <taxon>Bacillota</taxon>
        <taxon>Clostridia</taxon>
        <taxon>Eubacteriales</taxon>
        <taxon>Clostridiaceae</taxon>
        <taxon>Clostridium</taxon>
    </lineage>
</organism>
<reference evidence="16 17" key="1">
    <citation type="submission" date="2020-08" db="EMBL/GenBank/DDBJ databases">
        <title>A Genomic Blueprint of the Chicken Gut Microbiome.</title>
        <authorList>
            <person name="Gilroy R."/>
            <person name="Ravi A."/>
            <person name="Getino M."/>
            <person name="Pursley I."/>
            <person name="Horton D.L."/>
            <person name="Alikhan N.-F."/>
            <person name="Baker D."/>
            <person name="Gharbi K."/>
            <person name="Hall N."/>
            <person name="Watson M."/>
            <person name="Adriaenssens E.M."/>
            <person name="Foster-Nyarko E."/>
            <person name="Jarju S."/>
            <person name="Secka A."/>
            <person name="Antonio M."/>
            <person name="Oren A."/>
            <person name="Chaudhuri R."/>
            <person name="La Ragione R.M."/>
            <person name="Hildebrand F."/>
            <person name="Pallen M.J."/>
        </authorList>
    </citation>
    <scope>NUCLEOTIDE SEQUENCE [LARGE SCALE GENOMIC DNA]</scope>
    <source>
        <strain evidence="16 17">N37</strain>
    </source>
</reference>
<evidence type="ECO:0000256" key="9">
    <source>
        <dbReference type="ARBA" id="ARBA00023002"/>
    </source>
</evidence>
<evidence type="ECO:0000256" key="3">
    <source>
        <dbReference type="ARBA" id="ARBA00012812"/>
    </source>
</evidence>
<dbReference type="GO" id="GO:0043805">
    <property type="term" value="F:indolepyruvate ferredoxin oxidoreductase activity"/>
    <property type="evidence" value="ECO:0007669"/>
    <property type="project" value="UniProtKB-EC"/>
</dbReference>
<keyword evidence="5 14" id="KW-0813">Transport</keyword>
<keyword evidence="7 14" id="KW-0479">Metal-binding</keyword>
<evidence type="ECO:0000256" key="10">
    <source>
        <dbReference type="ARBA" id="ARBA00023004"/>
    </source>
</evidence>
<comment type="cofactor">
    <cofactor evidence="14">
        <name>[4Fe-4S] cluster</name>
        <dbReference type="ChEBI" id="CHEBI:49883"/>
    </cofactor>
    <text evidence="14">Binds 2 [4Fe-4S] clusters. In this family the first cluster has a non-standard and varying [4Fe-4S] binding motif CX(2)CX(2)CX(4-5)CP.</text>
</comment>
<proteinExistence type="predicted"/>
<dbReference type="InterPro" id="IPR002880">
    <property type="entry name" value="Pyrv_Fd/Flavodoxin_OxRdtase_N"/>
</dbReference>
<evidence type="ECO:0000313" key="16">
    <source>
        <dbReference type="EMBL" id="MBD8045788.1"/>
    </source>
</evidence>
<dbReference type="Pfam" id="PF02775">
    <property type="entry name" value="TPP_enzyme_C"/>
    <property type="match status" value="1"/>
</dbReference>
<dbReference type="RefSeq" id="WP_191738764.1">
    <property type="nucleotide sequence ID" value="NZ_JACSQB010000017.1"/>
</dbReference>
<dbReference type="InterPro" id="IPR029061">
    <property type="entry name" value="THDP-binding"/>
</dbReference>
<comment type="subunit">
    <text evidence="2">Heterodimer of the IorA and IorB subunits.</text>
</comment>
<dbReference type="PROSITE" id="PS51379">
    <property type="entry name" value="4FE4S_FER_2"/>
    <property type="match status" value="1"/>
</dbReference>
<evidence type="ECO:0000256" key="4">
    <source>
        <dbReference type="ARBA" id="ARBA00017710"/>
    </source>
</evidence>
<comment type="catalytic activity">
    <reaction evidence="13 14">
        <text>indole-3-pyruvate + 2 oxidized [2Fe-2S]-[ferredoxin] + CoA = (indol-3-yl)acetyl-CoA + 2 reduced [2Fe-2S]-[ferredoxin] + CO2 + H(+)</text>
        <dbReference type="Rhea" id="RHEA:12645"/>
        <dbReference type="Rhea" id="RHEA-COMP:10000"/>
        <dbReference type="Rhea" id="RHEA-COMP:10001"/>
        <dbReference type="ChEBI" id="CHEBI:15378"/>
        <dbReference type="ChEBI" id="CHEBI:16526"/>
        <dbReference type="ChEBI" id="CHEBI:17640"/>
        <dbReference type="ChEBI" id="CHEBI:33737"/>
        <dbReference type="ChEBI" id="CHEBI:33738"/>
        <dbReference type="ChEBI" id="CHEBI:57271"/>
        <dbReference type="ChEBI" id="CHEBI:57287"/>
        <dbReference type="EC" id="1.2.7.8"/>
    </reaction>
</comment>
<gene>
    <name evidence="16" type="primary">iorA</name>
    <name evidence="16" type="ORF">H9637_01820</name>
</gene>
<evidence type="ECO:0000256" key="6">
    <source>
        <dbReference type="ARBA" id="ARBA00022485"/>
    </source>
</evidence>
<dbReference type="EMBL" id="JACSQB010000017">
    <property type="protein sequence ID" value="MBD8045788.1"/>
    <property type="molecule type" value="Genomic_DNA"/>
</dbReference>
<feature type="domain" description="4Fe-4S ferredoxin-type" evidence="15">
    <location>
        <begin position="559"/>
        <end position="588"/>
    </location>
</feature>
<evidence type="ECO:0000256" key="8">
    <source>
        <dbReference type="ARBA" id="ARBA00022982"/>
    </source>
</evidence>
<dbReference type="InterPro" id="IPR017900">
    <property type="entry name" value="4Fe4S_Fe_S_CS"/>
</dbReference>
<dbReference type="Pfam" id="PF00037">
    <property type="entry name" value="Fer4"/>
    <property type="match status" value="1"/>
</dbReference>
<evidence type="ECO:0000259" key="15">
    <source>
        <dbReference type="PROSITE" id="PS51379"/>
    </source>
</evidence>
<keyword evidence="8 14" id="KW-0249">Electron transport</keyword>
<evidence type="ECO:0000256" key="12">
    <source>
        <dbReference type="ARBA" id="ARBA00030514"/>
    </source>
</evidence>
<dbReference type="InterPro" id="IPR017721">
    <property type="entry name" value="IorA"/>
</dbReference>
<name>A0ABR8YP47_9CLOT</name>
<evidence type="ECO:0000256" key="7">
    <source>
        <dbReference type="ARBA" id="ARBA00022723"/>
    </source>
</evidence>
<dbReference type="Gene3D" id="3.40.50.920">
    <property type="match status" value="1"/>
</dbReference>
<dbReference type="Proteomes" id="UP000627166">
    <property type="component" value="Unassembled WGS sequence"/>
</dbReference>
<keyword evidence="6 14" id="KW-0004">4Fe-4S</keyword>
<evidence type="ECO:0000256" key="11">
    <source>
        <dbReference type="ARBA" id="ARBA00023014"/>
    </source>
</evidence>
<keyword evidence="17" id="KW-1185">Reference proteome</keyword>
<sequence length="588" mass="64766">MNKVIMTGNEAIARGAYEAGCHVASAYPGTPSTEILENFATYEGVYAEWAPNEKVGFEVASGASIGGARSLTTMKHVGLNVAADPLFTMAYEGVNGGFVVVTADDPGMHSSQNEQDNRFYAPHAKVAMLEPSDSQECLDFIKKAYEISEEFDTLILFRVTTRISHSKTVVEVGEKQEVPVKAYEKNIRKYIMTPAHAKIKHYEVEERLEKLRKYSNNCELNRIEMGDSKIGIITSGISYQYCREVFGDNASYLKIGMSYPLPDEMIKDFSSKVETIYVIEENDPYLENAVKALGINCKGKEIIPICDELNPDIIRKAILGDENQIKYSVDVRPPSRPPVLCPGCPHRGIFYAVSKYKDVIAANDIGCYTLGMNAPLNVADTVICMGASISGGMGIERASMIAKREDKKVFSFIGDSTFFHSGITGLINSVYNNTPIATVILDNRITGMTGHQENPGTGRTLQNNPAPMINIEDLVLACGVKKENIRVVDPYKLDETKKAVEEAHNSKEPFVIIVKQPCALIKEVLKARADLSCRVNQDTCRKCKMCLKTGCPALKFQNGVVSIDESMCNGCELCKQVCPFKAIEKVGE</sequence>
<keyword evidence="11 14" id="KW-0411">Iron-sulfur</keyword>
<dbReference type="PROSITE" id="PS00198">
    <property type="entry name" value="4FE4S_FER_1"/>
    <property type="match status" value="1"/>
</dbReference>
<evidence type="ECO:0000256" key="1">
    <source>
        <dbReference type="ARBA" id="ARBA00002995"/>
    </source>
</evidence>
<dbReference type="InterPro" id="IPR009014">
    <property type="entry name" value="Transketo_C/PFOR_II"/>
</dbReference>
<evidence type="ECO:0000256" key="2">
    <source>
        <dbReference type="ARBA" id="ARBA00011238"/>
    </source>
</evidence>
<keyword evidence="9 14" id="KW-0560">Oxidoreductase</keyword>
<comment type="caution">
    <text evidence="16">The sequence shown here is derived from an EMBL/GenBank/DDBJ whole genome shotgun (WGS) entry which is preliminary data.</text>
</comment>
<dbReference type="NCBIfam" id="TIGR03336">
    <property type="entry name" value="IOR_alpha"/>
    <property type="match status" value="1"/>
</dbReference>
<dbReference type="InterPro" id="IPR017896">
    <property type="entry name" value="4Fe4S_Fe-S-bd"/>
</dbReference>
<evidence type="ECO:0000256" key="14">
    <source>
        <dbReference type="PIRNR" id="PIRNR006439"/>
    </source>
</evidence>
<dbReference type="CDD" id="cd07034">
    <property type="entry name" value="TPP_PYR_PFOR_IOR-alpha_like"/>
    <property type="match status" value="1"/>
</dbReference>
<dbReference type="Pfam" id="PF01855">
    <property type="entry name" value="POR_N"/>
    <property type="match status" value="1"/>
</dbReference>
<comment type="function">
    <text evidence="1 14">Catalyzes the ferredoxin-dependent oxidative decarboxylation of arylpyruvates.</text>
</comment>
<evidence type="ECO:0000256" key="5">
    <source>
        <dbReference type="ARBA" id="ARBA00022448"/>
    </source>
</evidence>
<dbReference type="InterPro" id="IPR045025">
    <property type="entry name" value="HACL1-like"/>
</dbReference>
<keyword evidence="10 14" id="KW-0408">Iron</keyword>
<dbReference type="SUPFAM" id="SSF52922">
    <property type="entry name" value="TK C-terminal domain-like"/>
    <property type="match status" value="1"/>
</dbReference>
<dbReference type="PANTHER" id="PTHR43710">
    <property type="entry name" value="2-HYDROXYACYL-COA LYASE"/>
    <property type="match status" value="1"/>
</dbReference>
<dbReference type="PANTHER" id="PTHR43710:SF5">
    <property type="entry name" value="INDOLEPYRUVATE FERREDOXIN OXIDOREDUCTASE ALPHA SUBUNIT"/>
    <property type="match status" value="1"/>
</dbReference>
<protein>
    <recommendedName>
        <fullName evidence="4 14">Indolepyruvate oxidoreductase subunit IorA</fullName>
        <shortName evidence="14">IOR</shortName>
        <ecNumber evidence="3 14">1.2.7.8</ecNumber>
    </recommendedName>
    <alternativeName>
        <fullName evidence="12 14">Indolepyruvate ferredoxin oxidoreductase subunit alpha</fullName>
    </alternativeName>
</protein>
<dbReference type="EC" id="1.2.7.8" evidence="3 14"/>
<dbReference type="CDD" id="cd02008">
    <property type="entry name" value="TPP_IOR_alpha"/>
    <property type="match status" value="1"/>
</dbReference>
<evidence type="ECO:0000313" key="17">
    <source>
        <dbReference type="Proteomes" id="UP000627166"/>
    </source>
</evidence>
<dbReference type="Gene3D" id="3.40.50.970">
    <property type="match status" value="2"/>
</dbReference>
<dbReference type="PIRSF" id="PIRSF006439">
    <property type="entry name" value="Indolepyruvate_ferr_oxidored"/>
    <property type="match status" value="1"/>
</dbReference>
<accession>A0ABR8YP47</accession>
<dbReference type="SUPFAM" id="SSF52518">
    <property type="entry name" value="Thiamin diphosphate-binding fold (THDP-binding)"/>
    <property type="match status" value="2"/>
</dbReference>
<dbReference type="Gene3D" id="3.30.70.20">
    <property type="match status" value="1"/>
</dbReference>